<dbReference type="AlphaFoldDB" id="A0A1M4VLJ5"/>
<dbReference type="InterPro" id="IPR011330">
    <property type="entry name" value="Glyco_hydro/deAcase_b/a-brl"/>
</dbReference>
<dbReference type="PROSITE" id="PS51677">
    <property type="entry name" value="NODB"/>
    <property type="match status" value="1"/>
</dbReference>
<evidence type="ECO:0000313" key="3">
    <source>
        <dbReference type="Proteomes" id="UP000184048"/>
    </source>
</evidence>
<dbReference type="SUPFAM" id="SSF88713">
    <property type="entry name" value="Glycoside hydrolase/deacetylase"/>
    <property type="match status" value="1"/>
</dbReference>
<dbReference type="Pfam" id="PF01522">
    <property type="entry name" value="Polysacc_deac_1"/>
    <property type="match status" value="1"/>
</dbReference>
<dbReference type="Proteomes" id="UP000184048">
    <property type="component" value="Unassembled WGS sequence"/>
</dbReference>
<dbReference type="PANTHER" id="PTHR10587">
    <property type="entry name" value="GLYCOSYL TRANSFERASE-RELATED"/>
    <property type="match status" value="1"/>
</dbReference>
<dbReference type="InterPro" id="IPR002509">
    <property type="entry name" value="NODB_dom"/>
</dbReference>
<dbReference type="OrthoDB" id="9812065at2"/>
<keyword evidence="3" id="KW-1185">Reference proteome</keyword>
<dbReference type="GO" id="GO:0005975">
    <property type="term" value="P:carbohydrate metabolic process"/>
    <property type="evidence" value="ECO:0007669"/>
    <property type="project" value="InterPro"/>
</dbReference>
<feature type="domain" description="NodB homology" evidence="1">
    <location>
        <begin position="68"/>
        <end position="277"/>
    </location>
</feature>
<proteinExistence type="predicted"/>
<dbReference type="Gene3D" id="3.20.20.370">
    <property type="entry name" value="Glycoside hydrolase/deacetylase"/>
    <property type="match status" value="1"/>
</dbReference>
<dbReference type="EMBL" id="FQUU01000003">
    <property type="protein sequence ID" value="SHE69702.1"/>
    <property type="molecule type" value="Genomic_DNA"/>
</dbReference>
<dbReference type="InterPro" id="IPR050248">
    <property type="entry name" value="Polysacc_deacetylase_ArnD"/>
</dbReference>
<organism evidence="2 3">
    <name type="scientific">Flavisolibacter ginsengisoli DSM 18119</name>
    <dbReference type="NCBI Taxonomy" id="1121884"/>
    <lineage>
        <taxon>Bacteria</taxon>
        <taxon>Pseudomonadati</taxon>
        <taxon>Bacteroidota</taxon>
        <taxon>Chitinophagia</taxon>
        <taxon>Chitinophagales</taxon>
        <taxon>Chitinophagaceae</taxon>
        <taxon>Flavisolibacter</taxon>
    </lineage>
</organism>
<name>A0A1M4VLJ5_9BACT</name>
<protein>
    <submittedName>
        <fullName evidence="2">Peptidoglycan/xylan/chitin deacetylase, PgdA/CDA1 family</fullName>
    </submittedName>
</protein>
<dbReference type="GO" id="GO:0016810">
    <property type="term" value="F:hydrolase activity, acting on carbon-nitrogen (but not peptide) bonds"/>
    <property type="evidence" value="ECO:0007669"/>
    <property type="project" value="InterPro"/>
</dbReference>
<evidence type="ECO:0000259" key="1">
    <source>
        <dbReference type="PROSITE" id="PS51677"/>
    </source>
</evidence>
<dbReference type="RefSeq" id="WP_072834038.1">
    <property type="nucleotide sequence ID" value="NZ_FQUU01000003.1"/>
</dbReference>
<accession>A0A1M4VLJ5</accession>
<dbReference type="STRING" id="1121884.SAMN02745131_00894"/>
<sequence>MESSDDGGDPYSTLAKTSLFAFIFLFSCHKPSRVIFTPPAAVIKEAAAVSVITELPAKTTIKNKKKKKKLYLTFDDGPNRGTKNVLHIMQDEKVPVTFFIVGEHVFASSSQERMWDSLQMAREIELCNHSYSHAHNHYEKFYQEPDSVVHDFERSQDSLHLTNDIVRTPGRNIWRTDSIQFTDIKKSAAAADSLQKAGFIVMGWDLEWQFDHKTMSVMTSAEKMSDEIDSVFRKGNTKHPDHLVLLAHDQVYAKSADSFQLRQLIKILKEKDEYELSLASAYPGTTPQKKDTIAIK</sequence>
<reference evidence="2 3" key="1">
    <citation type="submission" date="2016-11" db="EMBL/GenBank/DDBJ databases">
        <authorList>
            <person name="Jaros S."/>
            <person name="Januszkiewicz K."/>
            <person name="Wedrychowicz H."/>
        </authorList>
    </citation>
    <scope>NUCLEOTIDE SEQUENCE [LARGE SCALE GENOMIC DNA]</scope>
    <source>
        <strain evidence="2 3">DSM 18119</strain>
    </source>
</reference>
<evidence type="ECO:0000313" key="2">
    <source>
        <dbReference type="EMBL" id="SHE69702.1"/>
    </source>
</evidence>
<gene>
    <name evidence="2" type="ORF">SAMN02745131_00894</name>
</gene>